<dbReference type="EMBL" id="BKCJ011337130">
    <property type="protein sequence ID" value="GFD22430.1"/>
    <property type="molecule type" value="Genomic_DNA"/>
</dbReference>
<protein>
    <submittedName>
        <fullName evidence="2">Uncharacterized protein</fullName>
    </submittedName>
</protein>
<dbReference type="AlphaFoldDB" id="A0A699UIL7"/>
<comment type="caution">
    <text evidence="2">The sequence shown here is derived from an EMBL/GenBank/DDBJ whole genome shotgun (WGS) entry which is preliminary data.</text>
</comment>
<name>A0A699UIL7_TANCI</name>
<gene>
    <name evidence="2" type="ORF">Tci_894399</name>
</gene>
<evidence type="ECO:0000313" key="2">
    <source>
        <dbReference type="EMBL" id="GFD22430.1"/>
    </source>
</evidence>
<feature type="region of interest" description="Disordered" evidence="1">
    <location>
        <begin position="85"/>
        <end position="150"/>
    </location>
</feature>
<proteinExistence type="predicted"/>
<reference evidence="2" key="1">
    <citation type="journal article" date="2019" name="Sci. Rep.">
        <title>Draft genome of Tanacetum cinerariifolium, the natural source of mosquito coil.</title>
        <authorList>
            <person name="Yamashiro T."/>
            <person name="Shiraishi A."/>
            <person name="Satake H."/>
            <person name="Nakayama K."/>
        </authorList>
    </citation>
    <scope>NUCLEOTIDE SEQUENCE</scope>
</reference>
<accession>A0A699UIL7</accession>
<organism evidence="2">
    <name type="scientific">Tanacetum cinerariifolium</name>
    <name type="common">Dalmatian daisy</name>
    <name type="synonym">Chrysanthemum cinerariifolium</name>
    <dbReference type="NCBI Taxonomy" id="118510"/>
    <lineage>
        <taxon>Eukaryota</taxon>
        <taxon>Viridiplantae</taxon>
        <taxon>Streptophyta</taxon>
        <taxon>Embryophyta</taxon>
        <taxon>Tracheophyta</taxon>
        <taxon>Spermatophyta</taxon>
        <taxon>Magnoliopsida</taxon>
        <taxon>eudicotyledons</taxon>
        <taxon>Gunneridae</taxon>
        <taxon>Pentapetalae</taxon>
        <taxon>asterids</taxon>
        <taxon>campanulids</taxon>
        <taxon>Asterales</taxon>
        <taxon>Asteraceae</taxon>
        <taxon>Asteroideae</taxon>
        <taxon>Anthemideae</taxon>
        <taxon>Anthemidinae</taxon>
        <taxon>Tanacetum</taxon>
    </lineage>
</organism>
<feature type="compositionally biased region" description="Pro residues" evidence="1">
    <location>
        <begin position="141"/>
        <end position="150"/>
    </location>
</feature>
<evidence type="ECO:0000256" key="1">
    <source>
        <dbReference type="SAM" id="MobiDB-lite"/>
    </source>
</evidence>
<feature type="compositionally biased region" description="Basic and acidic residues" evidence="1">
    <location>
        <begin position="85"/>
        <end position="99"/>
    </location>
</feature>
<feature type="non-terminal residue" evidence="2">
    <location>
        <position position="1"/>
    </location>
</feature>
<sequence length="150" mass="16249">RAFSRRDRRGRLANCRVGGDQLKVAVDGVVHDLIELWRPEGRPPVAVDGLAQLDVLYADGVAVPAQALFGMLIVVLRGRRRGRLEVRTDGAGAEQHEDGQGTDLEGEGWSVGSKGSKDHWADSTKVSWPDRACEETQPAESPRPSPASKS</sequence>